<evidence type="ECO:0000256" key="1">
    <source>
        <dbReference type="ARBA" id="ARBA00004294"/>
    </source>
</evidence>
<evidence type="ECO:0000313" key="11">
    <source>
        <dbReference type="EMBL" id="QQL94313.1"/>
    </source>
</evidence>
<dbReference type="CDD" id="cd07306">
    <property type="entry name" value="Porin3_VDAC"/>
    <property type="match status" value="1"/>
</dbReference>
<keyword evidence="5" id="KW-0812">Transmembrane</keyword>
<dbReference type="AlphaFoldDB" id="A0A7T7JPJ6"/>
<organism evidence="11">
    <name type="scientific">Urechis unicinctus</name>
    <name type="common">Fat innkeeper worm</name>
    <name type="synonym">Chinese penis fish</name>
    <dbReference type="NCBI Taxonomy" id="6432"/>
    <lineage>
        <taxon>Eukaryota</taxon>
        <taxon>Metazoa</taxon>
        <taxon>Spiralia</taxon>
        <taxon>Lophotrochozoa</taxon>
        <taxon>Annelida</taxon>
        <taxon>Polychaeta</taxon>
        <taxon>Echiura</taxon>
        <taxon>Xenopneusta</taxon>
        <taxon>Urechidae</taxon>
        <taxon>Urechis</taxon>
    </lineage>
</organism>
<dbReference type="GO" id="GO:0008308">
    <property type="term" value="F:voltage-gated monoatomic anion channel activity"/>
    <property type="evidence" value="ECO:0007669"/>
    <property type="project" value="InterPro"/>
</dbReference>
<keyword evidence="6" id="KW-1000">Mitochondrion outer membrane</keyword>
<evidence type="ECO:0000256" key="10">
    <source>
        <dbReference type="ARBA" id="ARBA00023136"/>
    </source>
</evidence>
<comment type="subcellular location">
    <subcellularLocation>
        <location evidence="1">Mitochondrion outer membrane</location>
    </subcellularLocation>
</comment>
<evidence type="ECO:0000256" key="4">
    <source>
        <dbReference type="ARBA" id="ARBA00022452"/>
    </source>
</evidence>
<dbReference type="GO" id="GO:0015288">
    <property type="term" value="F:porin activity"/>
    <property type="evidence" value="ECO:0007669"/>
    <property type="project" value="UniProtKB-KW"/>
</dbReference>
<evidence type="ECO:0000256" key="8">
    <source>
        <dbReference type="ARBA" id="ARBA00023114"/>
    </source>
</evidence>
<dbReference type="PANTHER" id="PTHR11743">
    <property type="entry name" value="VOLTAGE-DEPENDENT ANION-SELECTIVE CHANNEL"/>
    <property type="match status" value="1"/>
</dbReference>
<name>A0A7T7JPJ6_UREUN</name>
<keyword evidence="7" id="KW-0406">Ion transport</keyword>
<evidence type="ECO:0000256" key="3">
    <source>
        <dbReference type="ARBA" id="ARBA00022448"/>
    </source>
</evidence>
<evidence type="ECO:0000256" key="7">
    <source>
        <dbReference type="ARBA" id="ARBA00023065"/>
    </source>
</evidence>
<keyword evidence="9" id="KW-0496">Mitochondrion</keyword>
<evidence type="ECO:0000256" key="5">
    <source>
        <dbReference type="ARBA" id="ARBA00022692"/>
    </source>
</evidence>
<sequence>MASVPPSYADLGKGARDLFNKGFNYGFYKLEAKSKTQNGVEFTTNGTSNHDSGKVVGALETKYKYSDYGLTFLEKWNTDNTLGTEITIEDQLVKGLKLTFDTSFAPQTGKKSGKIKTAYKQDYINANCDVDFDFSGPTINAAAVAGYNGWLGGYSMSFDTSKSKLASSNFAVGYSTGDFVLHTSVNDGSDFTGSVYQRVNDDLETGVMLNWTAGSNATKFGLAAKFTPDKDSTLRAKVNNTSQIGLAYQQKIRDGVSLTGSLLVEGKNFNQGGHKVGLGIDFEA</sequence>
<dbReference type="PRINTS" id="PR00185">
    <property type="entry name" value="EUKARYTPORIN"/>
</dbReference>
<dbReference type="PANTHER" id="PTHR11743:SF70">
    <property type="entry name" value="GH26960P-RELATED"/>
    <property type="match status" value="1"/>
</dbReference>
<keyword evidence="10" id="KW-0472">Membrane</keyword>
<dbReference type="InterPro" id="IPR023614">
    <property type="entry name" value="Porin_dom_sf"/>
</dbReference>
<dbReference type="EMBL" id="MN662257">
    <property type="protein sequence ID" value="QQL94313.1"/>
    <property type="molecule type" value="mRNA"/>
</dbReference>
<keyword evidence="4" id="KW-1134">Transmembrane beta strand</keyword>
<reference evidence="11" key="1">
    <citation type="submission" date="2019-11" db="EMBL/GenBank/DDBJ databases">
        <title>Evaluation of suitable reference genes for normalization of RT-qPCR in Echiura (Urechis unicinctus) during developmental process.</title>
        <authorList>
            <person name="Wei M."/>
            <person name="Zhang Z."/>
            <person name="Qin Z."/>
        </authorList>
    </citation>
    <scope>NUCLEOTIDE SEQUENCE</scope>
</reference>
<dbReference type="GO" id="GO:0005741">
    <property type="term" value="C:mitochondrial outer membrane"/>
    <property type="evidence" value="ECO:0007669"/>
    <property type="project" value="UniProtKB-SubCell"/>
</dbReference>
<keyword evidence="3" id="KW-0813">Transport</keyword>
<evidence type="ECO:0000256" key="2">
    <source>
        <dbReference type="ARBA" id="ARBA00007780"/>
    </source>
</evidence>
<dbReference type="GO" id="GO:0046930">
    <property type="term" value="C:pore complex"/>
    <property type="evidence" value="ECO:0007669"/>
    <property type="project" value="UniProtKB-KW"/>
</dbReference>
<dbReference type="InterPro" id="IPR001925">
    <property type="entry name" value="Porin_Euk"/>
</dbReference>
<dbReference type="FunFam" id="2.40.160.10:FF:000001">
    <property type="entry name" value="Voltage-dependent anion-selective channel protein 2"/>
    <property type="match status" value="1"/>
</dbReference>
<evidence type="ECO:0000256" key="6">
    <source>
        <dbReference type="ARBA" id="ARBA00022787"/>
    </source>
</evidence>
<keyword evidence="8" id="KW-0626">Porin</keyword>
<dbReference type="Pfam" id="PF01459">
    <property type="entry name" value="Porin_3"/>
    <property type="match status" value="1"/>
</dbReference>
<dbReference type="InterPro" id="IPR027246">
    <property type="entry name" value="Porin_Euk/Tom40"/>
</dbReference>
<dbReference type="Gene3D" id="2.40.160.10">
    <property type="entry name" value="Porin"/>
    <property type="match status" value="1"/>
</dbReference>
<evidence type="ECO:0000256" key="9">
    <source>
        <dbReference type="ARBA" id="ARBA00023128"/>
    </source>
</evidence>
<protein>
    <submittedName>
        <fullName evidence="11">Voltage-dependent anion channel</fullName>
    </submittedName>
</protein>
<proteinExistence type="evidence at transcript level"/>
<comment type="similarity">
    <text evidence="2">Belongs to the eukaryotic mitochondrial porin family.</text>
</comment>
<accession>A0A7T7JPJ6</accession>